<dbReference type="Proteomes" id="UP001142055">
    <property type="component" value="Chromosome 4"/>
</dbReference>
<reference evidence="1" key="1">
    <citation type="submission" date="2022-12" db="EMBL/GenBank/DDBJ databases">
        <title>Genome assemblies of Blomia tropicalis.</title>
        <authorList>
            <person name="Cui Y."/>
        </authorList>
    </citation>
    <scope>NUCLEOTIDE SEQUENCE</scope>
    <source>
        <tissue evidence="1">Adult mites</tissue>
    </source>
</reference>
<gene>
    <name evidence="1" type="ORF">RDWZM_010468</name>
</gene>
<accession>A0A9Q0LZJ0</accession>
<evidence type="ECO:0000313" key="1">
    <source>
        <dbReference type="EMBL" id="KAJ6215968.1"/>
    </source>
</evidence>
<dbReference type="EMBL" id="JAPWDV010000004">
    <property type="protein sequence ID" value="KAJ6215968.1"/>
    <property type="molecule type" value="Genomic_DNA"/>
</dbReference>
<keyword evidence="2" id="KW-1185">Reference proteome</keyword>
<name>A0A9Q0LZJ0_BLOTA</name>
<proteinExistence type="predicted"/>
<dbReference type="AlphaFoldDB" id="A0A9Q0LZJ0"/>
<comment type="caution">
    <text evidence="1">The sequence shown here is derived from an EMBL/GenBank/DDBJ whole genome shotgun (WGS) entry which is preliminary data.</text>
</comment>
<organism evidence="1 2">
    <name type="scientific">Blomia tropicalis</name>
    <name type="common">Mite</name>
    <dbReference type="NCBI Taxonomy" id="40697"/>
    <lineage>
        <taxon>Eukaryota</taxon>
        <taxon>Metazoa</taxon>
        <taxon>Ecdysozoa</taxon>
        <taxon>Arthropoda</taxon>
        <taxon>Chelicerata</taxon>
        <taxon>Arachnida</taxon>
        <taxon>Acari</taxon>
        <taxon>Acariformes</taxon>
        <taxon>Sarcoptiformes</taxon>
        <taxon>Astigmata</taxon>
        <taxon>Glycyphagoidea</taxon>
        <taxon>Echimyopodidae</taxon>
        <taxon>Blomia</taxon>
    </lineage>
</organism>
<sequence>MFHLHPITNKRQIQRAMRNMHGLSAQEKRGVPVFQTGPDEIAFKVEDFRFQSIYQMYDYQVAKVFDIEYDDSDIVRSFKAIWNPTWVESSEVGEINEVIKAYWTHVKSKQELLDICPYADEFGSNIRRIMDHLFVYNEYYKCIYPIFLIQWAIETITVESFTDSEYSKYARLLMRYIQVNHRYEFDLRSQNRWFRTITEE</sequence>
<evidence type="ECO:0000313" key="2">
    <source>
        <dbReference type="Proteomes" id="UP001142055"/>
    </source>
</evidence>
<protein>
    <submittedName>
        <fullName evidence="1">Uncharacterized protein</fullName>
    </submittedName>
</protein>